<evidence type="ECO:0000313" key="3">
    <source>
        <dbReference type="Proteomes" id="UP000253958"/>
    </source>
</evidence>
<name>A0A6N3JUE5_9ACTN</name>
<accession>A0A6N3JUE5</accession>
<protein>
    <submittedName>
        <fullName evidence="2">GIY-YIG nuclease family protein</fullName>
    </submittedName>
</protein>
<dbReference type="RefSeq" id="WP_114918939.1">
    <property type="nucleotide sequence ID" value="NZ_CP031263.1"/>
</dbReference>
<evidence type="ECO:0000259" key="1">
    <source>
        <dbReference type="PROSITE" id="PS50164"/>
    </source>
</evidence>
<sequence length="182" mass="19812">MTAAAGVPTALYRLRDSAGQLLYVGISSSPASRLGAHRREKAWWPEVDPARTSYEWLPNRPAAARAEVAAIASEAPRYNVADNPAERDAMAARAREVSRQRMANVGTMPEWDAIADDIEAVADPVERARLAGRQLAEVPVMQRALRAVRGAAVREMQAGGLSNAEIARRIGVHRNRVPQLLT</sequence>
<dbReference type="AlphaFoldDB" id="A0A6N3JUE5"/>
<dbReference type="CDD" id="cd00719">
    <property type="entry name" value="GIY-YIG_SF"/>
    <property type="match status" value="1"/>
</dbReference>
<organism evidence="2 3">
    <name type="scientific">Micromonospora aurantiaca</name>
    <name type="common">nom. illeg.</name>
    <dbReference type="NCBI Taxonomy" id="47850"/>
    <lineage>
        <taxon>Bacteria</taxon>
        <taxon>Bacillati</taxon>
        <taxon>Actinomycetota</taxon>
        <taxon>Actinomycetes</taxon>
        <taxon>Micromonosporales</taxon>
        <taxon>Micromonosporaceae</taxon>
        <taxon>Micromonospora</taxon>
    </lineage>
</organism>
<reference evidence="2 3" key="2">
    <citation type="submission" date="2018-08" db="EMBL/GenBank/DDBJ databases">
        <title>Streptomyces kandeliansis sp. nov., an endophytic bacterium isolated from mangrove plant.</title>
        <authorList>
            <person name="Wang R."/>
        </authorList>
    </citation>
    <scope>NUCLEOTIDE SEQUENCE [LARGE SCALE GENOMIC DNA]</scope>
    <source>
        <strain evidence="3">H14(2018)</strain>
    </source>
</reference>
<dbReference type="InterPro" id="IPR000305">
    <property type="entry name" value="GIY-YIG_endonuc"/>
</dbReference>
<feature type="domain" description="GIY-YIG" evidence="1">
    <location>
        <begin position="7"/>
        <end position="80"/>
    </location>
</feature>
<reference evidence="2 3" key="1">
    <citation type="submission" date="2018-07" db="EMBL/GenBank/DDBJ databases">
        <authorList>
            <person name="Ye Y."/>
        </authorList>
    </citation>
    <scope>NUCLEOTIDE SEQUENCE [LARGE SCALE GENOMIC DNA]</scope>
    <source>
        <strain evidence="3">H14(2018)</strain>
    </source>
</reference>
<dbReference type="Proteomes" id="UP000253958">
    <property type="component" value="Chromosome"/>
</dbReference>
<evidence type="ECO:0000313" key="2">
    <source>
        <dbReference type="EMBL" id="AXH89385.1"/>
    </source>
</evidence>
<proteinExistence type="predicted"/>
<dbReference type="EMBL" id="CP031263">
    <property type="protein sequence ID" value="AXH89385.1"/>
    <property type="molecule type" value="Genomic_DNA"/>
</dbReference>
<dbReference type="PROSITE" id="PS50164">
    <property type="entry name" value="GIY_YIG"/>
    <property type="match status" value="1"/>
</dbReference>
<gene>
    <name evidence="2" type="ORF">DVH21_05230</name>
</gene>